<evidence type="ECO:0000256" key="4">
    <source>
        <dbReference type="ARBA" id="ARBA00022989"/>
    </source>
</evidence>
<comment type="caution">
    <text evidence="8">The sequence shown here is derived from an EMBL/GenBank/DDBJ whole genome shotgun (WGS) entry which is preliminary data.</text>
</comment>
<proteinExistence type="predicted"/>
<keyword evidence="4 6" id="KW-1133">Transmembrane helix</keyword>
<evidence type="ECO:0000256" key="1">
    <source>
        <dbReference type="ARBA" id="ARBA00004651"/>
    </source>
</evidence>
<accession>A0A255GNG3</accession>
<evidence type="ECO:0000313" key="8">
    <source>
        <dbReference type="EMBL" id="OYO16106.1"/>
    </source>
</evidence>
<dbReference type="OrthoDB" id="3267562at2"/>
<dbReference type="Proteomes" id="UP000215896">
    <property type="component" value="Unassembled WGS sequence"/>
</dbReference>
<organism evidence="8 9">
    <name type="scientific">Enemella evansiae</name>
    <dbReference type="NCBI Taxonomy" id="2016499"/>
    <lineage>
        <taxon>Bacteria</taxon>
        <taxon>Bacillati</taxon>
        <taxon>Actinomycetota</taxon>
        <taxon>Actinomycetes</taxon>
        <taxon>Propionibacteriales</taxon>
        <taxon>Propionibacteriaceae</taxon>
        <taxon>Enemella</taxon>
    </lineage>
</organism>
<dbReference type="InterPro" id="IPR042094">
    <property type="entry name" value="T2SS_GspF_sf"/>
</dbReference>
<evidence type="ECO:0000259" key="7">
    <source>
        <dbReference type="Pfam" id="PF00482"/>
    </source>
</evidence>
<dbReference type="PANTHER" id="PTHR35007">
    <property type="entry name" value="INTEGRAL MEMBRANE PROTEIN-RELATED"/>
    <property type="match status" value="1"/>
</dbReference>
<dbReference type="PANTHER" id="PTHR35007:SF3">
    <property type="entry name" value="POSSIBLE CONSERVED ALANINE RICH MEMBRANE PROTEIN"/>
    <property type="match status" value="1"/>
</dbReference>
<dbReference type="Gene3D" id="1.20.81.30">
    <property type="entry name" value="Type II secretion system (T2SS), domain F"/>
    <property type="match status" value="1"/>
</dbReference>
<keyword evidence="5 6" id="KW-0472">Membrane</keyword>
<comment type="subcellular location">
    <subcellularLocation>
        <location evidence="1">Cell membrane</location>
        <topology evidence="1">Multi-pass membrane protein</topology>
    </subcellularLocation>
</comment>
<evidence type="ECO:0000256" key="5">
    <source>
        <dbReference type="ARBA" id="ARBA00023136"/>
    </source>
</evidence>
<name>A0A255GNG3_9ACTN</name>
<sequence length="244" mass="25664">MVTVALLLAALAAVLFVDAPAPRRLLPSRAGPRGPRWLSPRPGALPGRTRWLLGAAAGIAVTGFLPGLWPVLVLPLVAAMVAVGLGRFESPAVVRARQQRVRELPQLLELLAGCLAAGLPLRAATRIVAQEQPGPLGADLHRVLACLDVGGSEREAWALLAEDPCWRSVARDVGRAAESGSELGALLARHSERARQERAAQAQQRARTLGVRGAFPMAVCFLPAFVLIGMVPIVGSIVARVLGP</sequence>
<reference evidence="8 9" key="1">
    <citation type="submission" date="2017-07" db="EMBL/GenBank/DDBJ databases">
        <title>Draft whole genome sequences of clinical Proprionibacteriaceae strains.</title>
        <authorList>
            <person name="Bernier A.-M."/>
            <person name="Bernard K."/>
            <person name="Domingo M.-C."/>
        </authorList>
    </citation>
    <scope>NUCLEOTIDE SEQUENCE [LARGE SCALE GENOMIC DNA]</scope>
    <source>
        <strain evidence="8 9">NML 030167</strain>
    </source>
</reference>
<feature type="domain" description="Type II secretion system protein GspF" evidence="7">
    <location>
        <begin position="108"/>
        <end position="230"/>
    </location>
</feature>
<feature type="transmembrane region" description="Helical" evidence="6">
    <location>
        <begin position="51"/>
        <end position="77"/>
    </location>
</feature>
<keyword evidence="2" id="KW-1003">Cell membrane</keyword>
<dbReference type="EMBL" id="NMVO01000005">
    <property type="protein sequence ID" value="OYO16106.1"/>
    <property type="molecule type" value="Genomic_DNA"/>
</dbReference>
<dbReference type="Pfam" id="PF00482">
    <property type="entry name" value="T2SSF"/>
    <property type="match status" value="1"/>
</dbReference>
<protein>
    <submittedName>
        <fullName evidence="8">Type II secretion protein F</fullName>
    </submittedName>
</protein>
<dbReference type="GO" id="GO:0005886">
    <property type="term" value="C:plasma membrane"/>
    <property type="evidence" value="ECO:0007669"/>
    <property type="project" value="UniProtKB-SubCell"/>
</dbReference>
<dbReference type="AlphaFoldDB" id="A0A255GNG3"/>
<evidence type="ECO:0000313" key="9">
    <source>
        <dbReference type="Proteomes" id="UP000215896"/>
    </source>
</evidence>
<evidence type="ECO:0000256" key="3">
    <source>
        <dbReference type="ARBA" id="ARBA00022692"/>
    </source>
</evidence>
<dbReference type="InterPro" id="IPR018076">
    <property type="entry name" value="T2SS_GspF_dom"/>
</dbReference>
<keyword evidence="3 6" id="KW-0812">Transmembrane</keyword>
<keyword evidence="9" id="KW-1185">Reference proteome</keyword>
<dbReference type="RefSeq" id="WP_094404990.1">
    <property type="nucleotide sequence ID" value="NZ_NMVO01000005.1"/>
</dbReference>
<evidence type="ECO:0000256" key="2">
    <source>
        <dbReference type="ARBA" id="ARBA00022475"/>
    </source>
</evidence>
<feature type="transmembrane region" description="Helical" evidence="6">
    <location>
        <begin position="214"/>
        <end position="239"/>
    </location>
</feature>
<evidence type="ECO:0000256" key="6">
    <source>
        <dbReference type="SAM" id="Phobius"/>
    </source>
</evidence>
<gene>
    <name evidence="8" type="ORF">CGZ94_05160</name>
</gene>